<dbReference type="eggNOG" id="ENOG502QR13">
    <property type="taxonomic scope" value="Eukaryota"/>
</dbReference>
<evidence type="ECO:0000256" key="2">
    <source>
        <dbReference type="ARBA" id="ARBA00010962"/>
    </source>
</evidence>
<evidence type="ECO:0000256" key="7">
    <source>
        <dbReference type="ARBA" id="ARBA00023180"/>
    </source>
</evidence>
<dbReference type="CDD" id="cd02180">
    <property type="entry name" value="GH16_fungal_KRE6_glucanase"/>
    <property type="match status" value="1"/>
</dbReference>
<feature type="transmembrane region" description="Helical" evidence="9">
    <location>
        <begin position="69"/>
        <end position="92"/>
    </location>
</feature>
<feature type="domain" description="GH16" evidence="10">
    <location>
        <begin position="129"/>
        <end position="509"/>
    </location>
</feature>
<dbReference type="Gene3D" id="2.60.120.200">
    <property type="match status" value="2"/>
</dbReference>
<dbReference type="EMBL" id="CAFZ01000038">
    <property type="protein sequence ID" value="CCA68690.1"/>
    <property type="molecule type" value="Genomic_DNA"/>
</dbReference>
<evidence type="ECO:0000256" key="6">
    <source>
        <dbReference type="ARBA" id="ARBA00023136"/>
    </source>
</evidence>
<dbReference type="PANTHER" id="PTHR31361:SF15">
    <property type="entry name" value="GH16 DOMAIN-CONTAINING PROTEIN"/>
    <property type="match status" value="1"/>
</dbReference>
<dbReference type="FunFam" id="2.60.120.200:FF:000135">
    <property type="entry name" value="Related to KRE6-glucan synthase subunit"/>
    <property type="match status" value="1"/>
</dbReference>
<dbReference type="Proteomes" id="UP000007148">
    <property type="component" value="Unassembled WGS sequence"/>
</dbReference>
<evidence type="ECO:0000256" key="5">
    <source>
        <dbReference type="ARBA" id="ARBA00022989"/>
    </source>
</evidence>
<comment type="similarity">
    <text evidence="2">Belongs to the SKN1/KRE6 family.</text>
</comment>
<proteinExistence type="inferred from homology"/>
<dbReference type="GO" id="GO:0005886">
    <property type="term" value="C:plasma membrane"/>
    <property type="evidence" value="ECO:0007669"/>
    <property type="project" value="TreeGrafter"/>
</dbReference>
<keyword evidence="12" id="KW-1185">Reference proteome</keyword>
<dbReference type="OrthoDB" id="412647at2759"/>
<evidence type="ECO:0000256" key="9">
    <source>
        <dbReference type="SAM" id="Phobius"/>
    </source>
</evidence>
<evidence type="ECO:0000313" key="12">
    <source>
        <dbReference type="Proteomes" id="UP000007148"/>
    </source>
</evidence>
<name>G4TBJ4_SERID</name>
<keyword evidence="5 9" id="KW-1133">Transmembrane helix</keyword>
<dbReference type="SUPFAM" id="SSF49899">
    <property type="entry name" value="Concanavalin A-like lectins/glucanases"/>
    <property type="match status" value="1"/>
</dbReference>
<dbReference type="AlphaFoldDB" id="G4TBJ4"/>
<evidence type="ECO:0000256" key="3">
    <source>
        <dbReference type="ARBA" id="ARBA00022692"/>
    </source>
</evidence>
<gene>
    <name evidence="11" type="ORF">PIIN_02555</name>
</gene>
<dbReference type="STRING" id="1109443.G4TBJ4"/>
<keyword evidence="6 9" id="KW-0472">Membrane</keyword>
<evidence type="ECO:0000313" key="11">
    <source>
        <dbReference type="EMBL" id="CCA68690.1"/>
    </source>
</evidence>
<protein>
    <submittedName>
        <fullName evidence="11">Related to KRE6-glucan synthase subunit</fullName>
    </submittedName>
</protein>
<sequence length="557" mass="62218">MELALLTYIQRENPFNDSSPNSISGKFNLSPDPRAWGTTAGAEDDDWLHDPRRGKSIDDLGTIFTFRGLANVGCLVILALGLTTLFAGYPLIDYFTRDKQTNLGGYNLGAINATGQVMQSSFSLIDPDTPQSAYTKPGIRNPSEELQLVFSDEFNVEGRTFYPGDDPFWEAVDLWYWPTNDMEWYDPEQVTTTGGYLRILMEERRNHGMRYISGMISSWNKFCFTGGYIEAAVSLPGDPTVSGLWPAVWTMGNLGRAGFGASTEGLWPYTYDKCDVGTLPNQTNADGSPHGPTHTGIVPEFDFELSWLPGMRLSACTCPGEQHPGPVHRDGTFVSRSAPEIDIIEVQVNMTTREGEASQSVQFAPFDDNYAWNNETYLEIYDNTVSYLNSYQGGVLQQTGSVVSIVNQDCYTTKSSCFAIYGYEYKPGLQEDGAYITWVNNGKRSWTFQAGGIGENPRVEISARPIPREPMYILINLGISDGFSPVEATLRFPVEMHIDYIRVYQPKDAINYGCDPQGFPTSNYINQYIEAYTNPNLTSWEKDYGQTWPRSSLKDGC</sequence>
<comment type="subcellular location">
    <subcellularLocation>
        <location evidence="1">Membrane</location>
        <topology evidence="1">Single-pass type II membrane protein</topology>
    </subcellularLocation>
</comment>
<dbReference type="PROSITE" id="PS51762">
    <property type="entry name" value="GH16_2"/>
    <property type="match status" value="1"/>
</dbReference>
<dbReference type="FunFam" id="2.60.120.200:FF:000259">
    <property type="entry name" value="Chromosome 9, whole genome shotgun sequence"/>
    <property type="match status" value="1"/>
</dbReference>
<organism evidence="11 12">
    <name type="scientific">Serendipita indica (strain DSM 11827)</name>
    <name type="common">Root endophyte fungus</name>
    <name type="synonym">Piriformospora indica</name>
    <dbReference type="NCBI Taxonomy" id="1109443"/>
    <lineage>
        <taxon>Eukaryota</taxon>
        <taxon>Fungi</taxon>
        <taxon>Dikarya</taxon>
        <taxon>Basidiomycota</taxon>
        <taxon>Agaricomycotina</taxon>
        <taxon>Agaricomycetes</taxon>
        <taxon>Sebacinales</taxon>
        <taxon>Serendipitaceae</taxon>
        <taxon>Serendipita</taxon>
    </lineage>
</organism>
<evidence type="ECO:0000256" key="4">
    <source>
        <dbReference type="ARBA" id="ARBA00022968"/>
    </source>
</evidence>
<keyword evidence="8" id="KW-0961">Cell wall biogenesis/degradation</keyword>
<dbReference type="InParanoid" id="G4TBJ4"/>
<keyword evidence="3 9" id="KW-0812">Transmembrane</keyword>
<evidence type="ECO:0000256" key="1">
    <source>
        <dbReference type="ARBA" id="ARBA00004606"/>
    </source>
</evidence>
<reference evidence="11 12" key="1">
    <citation type="journal article" date="2011" name="PLoS Pathog.">
        <title>Endophytic Life Strategies Decoded by Genome and Transcriptome Analyses of the Mutualistic Root Symbiont Piriformospora indica.</title>
        <authorList>
            <person name="Zuccaro A."/>
            <person name="Lahrmann U."/>
            <person name="Guldener U."/>
            <person name="Langen G."/>
            <person name="Pfiffi S."/>
            <person name="Biedenkopf D."/>
            <person name="Wong P."/>
            <person name="Samans B."/>
            <person name="Grimm C."/>
            <person name="Basiewicz M."/>
            <person name="Murat C."/>
            <person name="Martin F."/>
            <person name="Kogel K.H."/>
        </authorList>
    </citation>
    <scope>NUCLEOTIDE SEQUENCE [LARGE SCALE GENOMIC DNA]</scope>
    <source>
        <strain evidence="11 12">DSM 11827</strain>
    </source>
</reference>
<dbReference type="GO" id="GO:0015926">
    <property type="term" value="F:glucosidase activity"/>
    <property type="evidence" value="ECO:0007669"/>
    <property type="project" value="TreeGrafter"/>
</dbReference>
<dbReference type="Pfam" id="PF03935">
    <property type="entry name" value="SKN1_KRE6_Sbg1"/>
    <property type="match status" value="1"/>
</dbReference>
<dbReference type="GO" id="GO:0031505">
    <property type="term" value="P:fungal-type cell wall organization"/>
    <property type="evidence" value="ECO:0007669"/>
    <property type="project" value="TreeGrafter"/>
</dbReference>
<dbReference type="HOGENOM" id="CLU_010811_3_1_1"/>
<dbReference type="InterPro" id="IPR013320">
    <property type="entry name" value="ConA-like_dom_sf"/>
</dbReference>
<keyword evidence="4" id="KW-0735">Signal-anchor</keyword>
<dbReference type="InterPro" id="IPR005629">
    <property type="entry name" value="Skn1/Kre6/Sbg1"/>
</dbReference>
<comment type="caution">
    <text evidence="11">The sequence shown here is derived from an EMBL/GenBank/DDBJ whole genome shotgun (WGS) entry which is preliminary data.</text>
</comment>
<dbReference type="PANTHER" id="PTHR31361">
    <property type="entry name" value="BETA-GLUCAN SYNTHESIS-ASSOCIATED PROTEIN KRE6-RELATED"/>
    <property type="match status" value="1"/>
</dbReference>
<dbReference type="InterPro" id="IPR000757">
    <property type="entry name" value="Beta-glucanase-like"/>
</dbReference>
<accession>G4TBJ4</accession>
<dbReference type="OMA" id="GYIHWIN"/>
<dbReference type="GO" id="GO:0005789">
    <property type="term" value="C:endoplasmic reticulum membrane"/>
    <property type="evidence" value="ECO:0007669"/>
    <property type="project" value="TreeGrafter"/>
</dbReference>
<dbReference type="GO" id="GO:0006078">
    <property type="term" value="P:(1-&gt;6)-beta-D-glucan biosynthetic process"/>
    <property type="evidence" value="ECO:0007669"/>
    <property type="project" value="TreeGrafter"/>
</dbReference>
<keyword evidence="7" id="KW-0325">Glycoprotein</keyword>
<evidence type="ECO:0000256" key="8">
    <source>
        <dbReference type="ARBA" id="ARBA00023316"/>
    </source>
</evidence>
<evidence type="ECO:0000259" key="10">
    <source>
        <dbReference type="PROSITE" id="PS51762"/>
    </source>
</evidence>
<dbReference type="FunCoup" id="G4TBJ4">
    <property type="interactions" value="59"/>
</dbReference>